<organism evidence="1">
    <name type="scientific">Lyngbya confervoides BDU141951</name>
    <dbReference type="NCBI Taxonomy" id="1574623"/>
    <lineage>
        <taxon>Bacteria</taxon>
        <taxon>Bacillati</taxon>
        <taxon>Cyanobacteriota</taxon>
        <taxon>Cyanophyceae</taxon>
        <taxon>Oscillatoriophycideae</taxon>
        <taxon>Oscillatoriales</taxon>
        <taxon>Microcoleaceae</taxon>
        <taxon>Lyngbya</taxon>
    </lineage>
</organism>
<dbReference type="GO" id="GO:0004672">
    <property type="term" value="F:protein kinase activity"/>
    <property type="evidence" value="ECO:0007669"/>
    <property type="project" value="InterPro"/>
</dbReference>
<protein>
    <submittedName>
        <fullName evidence="1">Protein kinase</fullName>
    </submittedName>
</protein>
<keyword evidence="1" id="KW-0808">Transferase</keyword>
<dbReference type="InterPro" id="IPR050216">
    <property type="entry name" value="LRR_domain-containing"/>
</dbReference>
<dbReference type="InterPro" id="IPR001245">
    <property type="entry name" value="Ser-Thr/Tyr_kinase_cat_dom"/>
</dbReference>
<dbReference type="SUPFAM" id="SSF56112">
    <property type="entry name" value="Protein kinase-like (PK-like)"/>
    <property type="match status" value="1"/>
</dbReference>
<dbReference type="Gene3D" id="1.10.510.10">
    <property type="entry name" value="Transferase(Phosphotransferase) domain 1"/>
    <property type="match status" value="1"/>
</dbReference>
<dbReference type="PROSITE" id="PS50011">
    <property type="entry name" value="PROTEIN_KINASE_DOM"/>
    <property type="match status" value="1"/>
</dbReference>
<dbReference type="PROSITE" id="PS00107">
    <property type="entry name" value="PROTEIN_KINASE_ATP"/>
    <property type="match status" value="1"/>
</dbReference>
<dbReference type="SMART" id="SM00364">
    <property type="entry name" value="LRR_BAC"/>
    <property type="match status" value="4"/>
</dbReference>
<dbReference type="InterPro" id="IPR001611">
    <property type="entry name" value="Leu-rich_rpt"/>
</dbReference>
<dbReference type="InterPro" id="IPR003591">
    <property type="entry name" value="Leu-rich_rpt_typical-subtyp"/>
</dbReference>
<dbReference type="PROSITE" id="PS51450">
    <property type="entry name" value="LRR"/>
    <property type="match status" value="1"/>
</dbReference>
<gene>
    <name evidence="1" type="ORF">QQ91_002580</name>
</gene>
<dbReference type="Gene3D" id="3.80.10.10">
    <property type="entry name" value="Ribonuclease Inhibitor"/>
    <property type="match status" value="2"/>
</dbReference>
<reference evidence="1" key="3">
    <citation type="submission" date="2020-02" db="EMBL/GenBank/DDBJ databases">
        <authorList>
            <person name="Sarangi A.N."/>
            <person name="Ghosh S."/>
            <person name="Mukherjee M."/>
            <person name="Tripathy S."/>
        </authorList>
    </citation>
    <scope>NUCLEOTIDE SEQUENCE</scope>
    <source>
        <strain evidence="1">BDU141951</strain>
    </source>
</reference>
<dbReference type="InterPro" id="IPR032675">
    <property type="entry name" value="LRR_dom_sf"/>
</dbReference>
<dbReference type="Gene3D" id="3.30.200.20">
    <property type="entry name" value="Phosphorylase Kinase, domain 1"/>
    <property type="match status" value="1"/>
</dbReference>
<dbReference type="PANTHER" id="PTHR48051">
    <property type="match status" value="1"/>
</dbReference>
<proteinExistence type="predicted"/>
<dbReference type="SMART" id="SM00369">
    <property type="entry name" value="LRR_TYP"/>
    <property type="match status" value="5"/>
</dbReference>
<dbReference type="Pfam" id="PF07714">
    <property type="entry name" value="PK_Tyr_Ser-Thr"/>
    <property type="match status" value="1"/>
</dbReference>
<dbReference type="InterPro" id="IPR011009">
    <property type="entry name" value="Kinase-like_dom_sf"/>
</dbReference>
<keyword evidence="1" id="KW-0418">Kinase</keyword>
<dbReference type="PANTHER" id="PTHR48051:SF1">
    <property type="entry name" value="RAS SUPPRESSOR PROTEIN 1"/>
    <property type="match status" value="1"/>
</dbReference>
<dbReference type="InterPro" id="IPR000719">
    <property type="entry name" value="Prot_kinase_dom"/>
</dbReference>
<dbReference type="GO" id="GO:0005737">
    <property type="term" value="C:cytoplasm"/>
    <property type="evidence" value="ECO:0007669"/>
    <property type="project" value="TreeGrafter"/>
</dbReference>
<evidence type="ECO:0000313" key="1">
    <source>
        <dbReference type="EMBL" id="NEV65996.1"/>
    </source>
</evidence>
<name>A0A0C1VED2_9CYAN</name>
<comment type="caution">
    <text evidence="1">The sequence shown here is derived from an EMBL/GenBank/DDBJ whole genome shotgun (WGS) entry which is preliminary data.</text>
</comment>
<reference evidence="1" key="1">
    <citation type="submission" date="2014-11" db="EMBL/GenBank/DDBJ databases">
        <authorList>
            <person name="Malar M.C."/>
            <person name="Sen D."/>
            <person name="Tripathy S."/>
        </authorList>
    </citation>
    <scope>NUCLEOTIDE SEQUENCE</scope>
    <source>
        <strain evidence="1">BDU141951</strain>
    </source>
</reference>
<dbReference type="SUPFAM" id="SSF52058">
    <property type="entry name" value="L domain-like"/>
    <property type="match status" value="1"/>
</dbReference>
<accession>A0A0C1VED2</accession>
<sequence>MATLEELQSGEMQGVKRLSLSDQLTQFPPEIFGLADGLEILDLSNNRLSALPDDLPRLHQLKVLFLNNNQFEAVPEVLAQCPQLSMISFKANQLKTLSETALPLQTRWLILTNNQLTTLPASLGQLSKLQKLMLAGNHLQALPEELATCHNLELIRLAANQLSVLPNWLLSLPRLAWLAYAGNPFCAEWGTASKQSQDLEPIEWGDLTLAEELGQGASGVIYRAVWQRQGTSQTVAVKVFKGDLTSDGSPLDEMQACMAAGSHPHLVSVLGQVVNHPEQKAGLVFPFIEADYKTLGGPPSLASCTRDTYAPETQFPLAVSLRIVSGIAAAVAHLHDCGILHGDLYAHNILSRTSGDSFLSDFGAAGFFDPTDLHLSSALARIEVRAFGCLLEDLLDRCPPPDLAAQGDRWQTLKHLQQACLSHQPSDRPTWRHLLETLDSLVIEP</sequence>
<reference evidence="1" key="2">
    <citation type="journal article" date="2015" name="Genome Announc.">
        <title>Draft Genome Sequence of Filamentous Marine Cyanobacterium Lyngbya confervoides Strain BDU141951.</title>
        <authorList>
            <person name="Chandrababunaidu M.M."/>
            <person name="Sen D."/>
            <person name="Tripathy S."/>
        </authorList>
    </citation>
    <scope>NUCLEOTIDE SEQUENCE</scope>
    <source>
        <strain evidence="1">BDU141951</strain>
    </source>
</reference>
<dbReference type="Pfam" id="PF13855">
    <property type="entry name" value="LRR_8"/>
    <property type="match status" value="2"/>
</dbReference>
<dbReference type="InterPro" id="IPR017441">
    <property type="entry name" value="Protein_kinase_ATP_BS"/>
</dbReference>
<dbReference type="GO" id="GO:0005524">
    <property type="term" value="F:ATP binding"/>
    <property type="evidence" value="ECO:0007669"/>
    <property type="project" value="UniProtKB-UniRule"/>
</dbReference>
<dbReference type="AlphaFoldDB" id="A0A0C1VED2"/>
<dbReference type="EMBL" id="JTHE02000002">
    <property type="protein sequence ID" value="NEV65996.1"/>
    <property type="molecule type" value="Genomic_DNA"/>
</dbReference>